<comment type="caution">
    <text evidence="2">The sequence shown here is derived from an EMBL/GenBank/DDBJ whole genome shotgun (WGS) entry which is preliminary data.</text>
</comment>
<organism evidence="2 3">
    <name type="scientific">Roseofilum capinflatum BLCC-M114</name>
    <dbReference type="NCBI Taxonomy" id="3022440"/>
    <lineage>
        <taxon>Bacteria</taxon>
        <taxon>Bacillati</taxon>
        <taxon>Cyanobacteriota</taxon>
        <taxon>Cyanophyceae</taxon>
        <taxon>Desertifilales</taxon>
        <taxon>Desertifilaceae</taxon>
        <taxon>Roseofilum</taxon>
        <taxon>Roseofilum capinflatum</taxon>
    </lineage>
</organism>
<evidence type="ECO:0000313" key="2">
    <source>
        <dbReference type="EMBL" id="MDJ1176118.1"/>
    </source>
</evidence>
<name>A0ABT7BA99_9CYAN</name>
<reference evidence="2 3" key="1">
    <citation type="submission" date="2023-01" db="EMBL/GenBank/DDBJ databases">
        <title>Novel diversity within Roseofilum (Cyanobacteria; Desertifilaceae) from marine benthic mats with descriptions of four novel species.</title>
        <authorList>
            <person name="Wang Y."/>
            <person name="Berthold D.E."/>
            <person name="Hu J."/>
            <person name="Lefler F.W."/>
            <person name="Laughinghouse H.D. IV."/>
        </authorList>
    </citation>
    <scope>NUCLEOTIDE SEQUENCE [LARGE SCALE GENOMIC DNA]</scope>
    <source>
        <strain evidence="2 3">BLCC-M114</strain>
    </source>
</reference>
<protein>
    <submittedName>
        <fullName evidence="2">Uncharacterized protein</fullName>
    </submittedName>
</protein>
<gene>
    <name evidence="2" type="ORF">PMG25_18705</name>
</gene>
<feature type="transmembrane region" description="Helical" evidence="1">
    <location>
        <begin position="7"/>
        <end position="25"/>
    </location>
</feature>
<dbReference type="EMBL" id="JAQOSO010000096">
    <property type="protein sequence ID" value="MDJ1176118.1"/>
    <property type="molecule type" value="Genomic_DNA"/>
</dbReference>
<keyword evidence="3" id="KW-1185">Reference proteome</keyword>
<evidence type="ECO:0000256" key="1">
    <source>
        <dbReference type="SAM" id="Phobius"/>
    </source>
</evidence>
<feature type="transmembrane region" description="Helical" evidence="1">
    <location>
        <begin position="69"/>
        <end position="87"/>
    </location>
</feature>
<dbReference type="Proteomes" id="UP001235849">
    <property type="component" value="Unassembled WGS sequence"/>
</dbReference>
<accession>A0ABT7BA99</accession>
<proteinExistence type="predicted"/>
<sequence length="125" mass="14386">MEISKKHIGIFLITTGILVLFMLLFKLEPYLLEFSSNPIYEFIVGSEEEMRQIAIANNGDQVTIELPLGFLRIVALFFGFMFLRIWLDIGSKLISVGRELMTDDVKNLEKLLDKLLQFKNRTPSS</sequence>
<keyword evidence="1" id="KW-1133">Transmembrane helix</keyword>
<dbReference type="RefSeq" id="WP_283768408.1">
    <property type="nucleotide sequence ID" value="NZ_JAQOSO010000096.1"/>
</dbReference>
<evidence type="ECO:0000313" key="3">
    <source>
        <dbReference type="Proteomes" id="UP001235849"/>
    </source>
</evidence>
<keyword evidence="1" id="KW-0812">Transmembrane</keyword>
<keyword evidence="1" id="KW-0472">Membrane</keyword>